<feature type="region of interest" description="Disordered" evidence="1">
    <location>
        <begin position="135"/>
        <end position="209"/>
    </location>
</feature>
<feature type="region of interest" description="Disordered" evidence="1">
    <location>
        <begin position="262"/>
        <end position="340"/>
    </location>
</feature>
<gene>
    <name evidence="3" type="ORF">CSAL01_07749</name>
</gene>
<evidence type="ECO:0000256" key="1">
    <source>
        <dbReference type="SAM" id="MobiDB-lite"/>
    </source>
</evidence>
<dbReference type="PANTHER" id="PTHR35711">
    <property type="entry name" value="EXPRESSED PROTEIN"/>
    <property type="match status" value="1"/>
</dbReference>
<proteinExistence type="predicted"/>
<protein>
    <submittedName>
        <fullName evidence="3">Uncharacterized protein</fullName>
    </submittedName>
</protein>
<feature type="signal peptide" evidence="2">
    <location>
        <begin position="1"/>
        <end position="19"/>
    </location>
</feature>
<evidence type="ECO:0000313" key="3">
    <source>
        <dbReference type="EMBL" id="KXH69338.1"/>
    </source>
</evidence>
<feature type="compositionally biased region" description="Basic and acidic residues" evidence="1">
    <location>
        <begin position="296"/>
        <end position="322"/>
    </location>
</feature>
<feature type="compositionally biased region" description="Acidic residues" evidence="1">
    <location>
        <begin position="323"/>
        <end position="340"/>
    </location>
</feature>
<accession>A0A135V9K4</accession>
<dbReference type="PANTHER" id="PTHR35711:SF1">
    <property type="entry name" value="ECTODERMAL, ISOFORM F"/>
    <property type="match status" value="1"/>
</dbReference>
<feature type="compositionally biased region" description="Acidic residues" evidence="1">
    <location>
        <begin position="140"/>
        <end position="208"/>
    </location>
</feature>
<keyword evidence="2" id="KW-0732">Signal</keyword>
<dbReference type="AlphaFoldDB" id="A0A135V9K4"/>
<feature type="chain" id="PRO_5007805874" evidence="2">
    <location>
        <begin position="20"/>
        <end position="340"/>
    </location>
</feature>
<dbReference type="EMBL" id="JFFI01000123">
    <property type="protein sequence ID" value="KXH69338.1"/>
    <property type="molecule type" value="Genomic_DNA"/>
</dbReference>
<comment type="caution">
    <text evidence="3">The sequence shown here is derived from an EMBL/GenBank/DDBJ whole genome shotgun (WGS) entry which is preliminary data.</text>
</comment>
<keyword evidence="4" id="KW-1185">Reference proteome</keyword>
<name>A0A135V9K4_9PEZI</name>
<evidence type="ECO:0000256" key="2">
    <source>
        <dbReference type="SAM" id="SignalP"/>
    </source>
</evidence>
<dbReference type="OrthoDB" id="4850492at2759"/>
<evidence type="ECO:0000313" key="4">
    <source>
        <dbReference type="Proteomes" id="UP000070121"/>
    </source>
</evidence>
<sequence>MVAVKTTLAATGTLALTSATSFTTITTSTSEPATAVSTLTNPVAPPLPLATGSAPTEAMIARRREWCKENNSDRRRRSGWYESPDNYAGSIKYCVDFYLQEYKQNPTKAGWIEVAMDRSGGPPINREAPVKKQDLNASLSEEDPQSADDNEGVDNEGVDNEGVDNEGVDNEDEDNEDEDSEDEDSENDDSEDNDSEEEDDDDDEEIDDDTAKVAAALRDEYGFSNEELATLGLALLKDADGQDKFDAIISSVIGFPPKFGRPQFKHPYKHPLTQNPLRKHTSVESPSKLKGKQTQQHKEHEVELEPHHKPIKPHVHEEAHHEDEDEEGEEEGEEEEEDHH</sequence>
<organism evidence="3 4">
    <name type="scientific">Colletotrichum salicis</name>
    <dbReference type="NCBI Taxonomy" id="1209931"/>
    <lineage>
        <taxon>Eukaryota</taxon>
        <taxon>Fungi</taxon>
        <taxon>Dikarya</taxon>
        <taxon>Ascomycota</taxon>
        <taxon>Pezizomycotina</taxon>
        <taxon>Sordariomycetes</taxon>
        <taxon>Hypocreomycetidae</taxon>
        <taxon>Glomerellales</taxon>
        <taxon>Glomerellaceae</taxon>
        <taxon>Colletotrichum</taxon>
        <taxon>Colletotrichum acutatum species complex</taxon>
    </lineage>
</organism>
<reference evidence="3 4" key="1">
    <citation type="submission" date="2014-02" db="EMBL/GenBank/DDBJ databases">
        <title>The genome sequence of Colletotrichum salicis CBS 607.94.</title>
        <authorList>
            <person name="Baroncelli R."/>
            <person name="Thon M.R."/>
        </authorList>
    </citation>
    <scope>NUCLEOTIDE SEQUENCE [LARGE SCALE GENOMIC DNA]</scope>
    <source>
        <strain evidence="3 4">CBS 607.94</strain>
    </source>
</reference>
<dbReference type="Proteomes" id="UP000070121">
    <property type="component" value="Unassembled WGS sequence"/>
</dbReference>